<keyword evidence="3" id="KW-1185">Reference proteome</keyword>
<feature type="transmembrane region" description="Helical" evidence="1">
    <location>
        <begin position="215"/>
        <end position="232"/>
    </location>
</feature>
<gene>
    <name evidence="2" type="ORF">C7455_1069</name>
</gene>
<sequence>MLQDNDPRLDLHFLAVRQGIGFLGLILPVTLYVYGLTGAGRMQPSISEFYYTAMGDVFVGCMVAIGIFLLSYRGYRAKPDRFPLGDRATSIIAGLAALGVALFPAGADPAFAHCMTGETTAPCAGALPDPTLVTGLHFITGPLHFACAGVFFAALAYFCLVLFPMGGKRRPDGRAAMSLEHLTYYACGVVLIAAILGALAYLVLPLKDQMRALNYIFWVETAGVLAFSLAWLTKGDALKKPLGFRIAGP</sequence>
<evidence type="ECO:0000256" key="1">
    <source>
        <dbReference type="SAM" id="Phobius"/>
    </source>
</evidence>
<comment type="caution">
    <text evidence="2">The sequence shown here is derived from an EMBL/GenBank/DDBJ whole genome shotgun (WGS) entry which is preliminary data.</text>
</comment>
<keyword evidence="1" id="KW-0472">Membrane</keyword>
<dbReference type="AlphaFoldDB" id="A0A316GFR7"/>
<dbReference type="Proteomes" id="UP000245708">
    <property type="component" value="Unassembled WGS sequence"/>
</dbReference>
<proteinExistence type="predicted"/>
<protein>
    <recommendedName>
        <fullName evidence="4">DUF998 domain-containing protein</fullName>
    </recommendedName>
</protein>
<keyword evidence="1" id="KW-0812">Transmembrane</keyword>
<evidence type="ECO:0000313" key="2">
    <source>
        <dbReference type="EMBL" id="PWK59724.1"/>
    </source>
</evidence>
<evidence type="ECO:0008006" key="4">
    <source>
        <dbReference type="Google" id="ProtNLM"/>
    </source>
</evidence>
<feature type="transmembrane region" description="Helical" evidence="1">
    <location>
        <begin position="20"/>
        <end position="37"/>
    </location>
</feature>
<feature type="transmembrane region" description="Helical" evidence="1">
    <location>
        <begin position="49"/>
        <end position="72"/>
    </location>
</feature>
<dbReference type="EMBL" id="QGGW01000006">
    <property type="protein sequence ID" value="PWK59724.1"/>
    <property type="molecule type" value="Genomic_DNA"/>
</dbReference>
<reference evidence="2 3" key="1">
    <citation type="submission" date="2018-05" db="EMBL/GenBank/DDBJ databases">
        <title>Genomic Encyclopedia of Type Strains, Phase IV (KMG-IV): sequencing the most valuable type-strain genomes for metagenomic binning, comparative biology and taxonomic classification.</title>
        <authorList>
            <person name="Goeker M."/>
        </authorList>
    </citation>
    <scope>NUCLEOTIDE SEQUENCE [LARGE SCALE GENOMIC DNA]</scope>
    <source>
        <strain evidence="2 3">DSM 16097</strain>
    </source>
</reference>
<evidence type="ECO:0000313" key="3">
    <source>
        <dbReference type="Proteomes" id="UP000245708"/>
    </source>
</evidence>
<feature type="transmembrane region" description="Helical" evidence="1">
    <location>
        <begin position="143"/>
        <end position="163"/>
    </location>
</feature>
<keyword evidence="1" id="KW-1133">Transmembrane helix</keyword>
<name>A0A316GFR7_9RHOB</name>
<feature type="transmembrane region" description="Helical" evidence="1">
    <location>
        <begin position="184"/>
        <end position="203"/>
    </location>
</feature>
<organism evidence="2 3">
    <name type="scientific">Roseicyclus mahoneyensis</name>
    <dbReference type="NCBI Taxonomy" id="164332"/>
    <lineage>
        <taxon>Bacteria</taxon>
        <taxon>Pseudomonadati</taxon>
        <taxon>Pseudomonadota</taxon>
        <taxon>Alphaproteobacteria</taxon>
        <taxon>Rhodobacterales</taxon>
        <taxon>Roseobacteraceae</taxon>
        <taxon>Roseicyclus</taxon>
    </lineage>
</organism>
<dbReference type="RefSeq" id="WP_170119074.1">
    <property type="nucleotide sequence ID" value="NZ_QGGW01000006.1"/>
</dbReference>
<accession>A0A316GFR7</accession>